<reference evidence="2 3" key="1">
    <citation type="submission" date="2021-06" db="EMBL/GenBank/DDBJ databases">
        <title>Caerostris extrusa draft genome.</title>
        <authorList>
            <person name="Kono N."/>
            <person name="Arakawa K."/>
        </authorList>
    </citation>
    <scope>NUCLEOTIDE SEQUENCE [LARGE SCALE GENOMIC DNA]</scope>
</reference>
<organism evidence="2 3">
    <name type="scientific">Caerostris extrusa</name>
    <name type="common">Bark spider</name>
    <name type="synonym">Caerostris bankana</name>
    <dbReference type="NCBI Taxonomy" id="172846"/>
    <lineage>
        <taxon>Eukaryota</taxon>
        <taxon>Metazoa</taxon>
        <taxon>Ecdysozoa</taxon>
        <taxon>Arthropoda</taxon>
        <taxon>Chelicerata</taxon>
        <taxon>Arachnida</taxon>
        <taxon>Araneae</taxon>
        <taxon>Araneomorphae</taxon>
        <taxon>Entelegynae</taxon>
        <taxon>Araneoidea</taxon>
        <taxon>Araneidae</taxon>
        <taxon>Caerostris</taxon>
    </lineage>
</organism>
<gene>
    <name evidence="2" type="ORF">CEXT_325781</name>
</gene>
<protein>
    <submittedName>
        <fullName evidence="2">Uncharacterized protein</fullName>
    </submittedName>
</protein>
<accession>A0AAV4S764</accession>
<evidence type="ECO:0000313" key="3">
    <source>
        <dbReference type="Proteomes" id="UP001054945"/>
    </source>
</evidence>
<feature type="compositionally biased region" description="Basic and acidic residues" evidence="1">
    <location>
        <begin position="85"/>
        <end position="99"/>
    </location>
</feature>
<comment type="caution">
    <text evidence="2">The sequence shown here is derived from an EMBL/GenBank/DDBJ whole genome shotgun (WGS) entry which is preliminary data.</text>
</comment>
<name>A0AAV4S764_CAEEX</name>
<proteinExistence type="predicted"/>
<feature type="region of interest" description="Disordered" evidence="1">
    <location>
        <begin position="49"/>
        <end position="121"/>
    </location>
</feature>
<sequence>MFQQLQINDEFCGMDVNTPLGGSMAVEAAPVLRFLASCSQRWLPPPLTTILSRSLEPPRDISRSTTDVTHRNTPLPKLCEGFENEALKVHTRREGPPENKKRRRPHKSFPELLTGQRAEKA</sequence>
<dbReference type="AlphaFoldDB" id="A0AAV4S764"/>
<evidence type="ECO:0000256" key="1">
    <source>
        <dbReference type="SAM" id="MobiDB-lite"/>
    </source>
</evidence>
<dbReference type="EMBL" id="BPLR01009175">
    <property type="protein sequence ID" value="GIY30103.1"/>
    <property type="molecule type" value="Genomic_DNA"/>
</dbReference>
<evidence type="ECO:0000313" key="2">
    <source>
        <dbReference type="EMBL" id="GIY30103.1"/>
    </source>
</evidence>
<dbReference type="Proteomes" id="UP001054945">
    <property type="component" value="Unassembled WGS sequence"/>
</dbReference>
<keyword evidence="3" id="KW-1185">Reference proteome</keyword>